<keyword evidence="2" id="KW-1185">Reference proteome</keyword>
<dbReference type="RefSeq" id="WP_167206108.1">
    <property type="nucleotide sequence ID" value="NZ_JAASRO010000001.1"/>
</dbReference>
<dbReference type="InterPro" id="IPR058532">
    <property type="entry name" value="YjbR/MT2646/Rv2570-like"/>
</dbReference>
<comment type="caution">
    <text evidence="1">The sequence shown here is derived from an EMBL/GenBank/DDBJ whole genome shotgun (WGS) entry which is preliminary data.</text>
</comment>
<dbReference type="Pfam" id="PF04237">
    <property type="entry name" value="YjbR"/>
    <property type="match status" value="1"/>
</dbReference>
<dbReference type="Gene3D" id="3.90.1150.30">
    <property type="match status" value="1"/>
</dbReference>
<dbReference type="SUPFAM" id="SSF142906">
    <property type="entry name" value="YjbR-like"/>
    <property type="match status" value="1"/>
</dbReference>
<name>A0A7X5V8K4_9ACTN</name>
<accession>A0A7X5V8K4</accession>
<organism evidence="1 2">
    <name type="scientific">Kribbella shirazensis</name>
    <dbReference type="NCBI Taxonomy" id="1105143"/>
    <lineage>
        <taxon>Bacteria</taxon>
        <taxon>Bacillati</taxon>
        <taxon>Actinomycetota</taxon>
        <taxon>Actinomycetes</taxon>
        <taxon>Propionibacteriales</taxon>
        <taxon>Kribbellaceae</taxon>
        <taxon>Kribbella</taxon>
    </lineage>
</organism>
<reference evidence="1 2" key="1">
    <citation type="submission" date="2020-03" db="EMBL/GenBank/DDBJ databases">
        <title>Sequencing the genomes of 1000 actinobacteria strains.</title>
        <authorList>
            <person name="Klenk H.-P."/>
        </authorList>
    </citation>
    <scope>NUCLEOTIDE SEQUENCE [LARGE SCALE GENOMIC DNA]</scope>
    <source>
        <strain evidence="1 2">DSM 45490</strain>
    </source>
</reference>
<dbReference type="AlphaFoldDB" id="A0A7X5V8K4"/>
<evidence type="ECO:0000313" key="1">
    <source>
        <dbReference type="EMBL" id="NIK56620.1"/>
    </source>
</evidence>
<proteinExistence type="predicted"/>
<dbReference type="Proteomes" id="UP000555407">
    <property type="component" value="Unassembled WGS sequence"/>
</dbReference>
<sequence>MDAQAVMKVMAGLPEAEEHEGWAGQPVFKVRNKSFAYLSEDQSRMHLKALREEQEALVAENPDVYAPSWDGGRFAWVLIQLDQADEEELGELITEAYRLTAPKYLIAQLGD</sequence>
<evidence type="ECO:0000313" key="2">
    <source>
        <dbReference type="Proteomes" id="UP000555407"/>
    </source>
</evidence>
<protein>
    <recommendedName>
        <fullName evidence="3">MmcQ/YjbR family DNA-binding protein</fullName>
    </recommendedName>
</protein>
<evidence type="ECO:0008006" key="3">
    <source>
        <dbReference type="Google" id="ProtNLM"/>
    </source>
</evidence>
<dbReference type="InterPro" id="IPR038056">
    <property type="entry name" value="YjbR-like_sf"/>
</dbReference>
<dbReference type="EMBL" id="JAASRO010000001">
    <property type="protein sequence ID" value="NIK56620.1"/>
    <property type="molecule type" value="Genomic_DNA"/>
</dbReference>
<gene>
    <name evidence="1" type="ORF">BJY22_002337</name>
</gene>